<name>A0ABW1J089_9PSEU</name>
<keyword evidence="2" id="KW-1185">Reference proteome</keyword>
<dbReference type="EMBL" id="JBHSQW010000015">
    <property type="protein sequence ID" value="MFC5994080.1"/>
    <property type="molecule type" value="Genomic_DNA"/>
</dbReference>
<evidence type="ECO:0000313" key="2">
    <source>
        <dbReference type="Proteomes" id="UP001596302"/>
    </source>
</evidence>
<comment type="caution">
    <text evidence="1">The sequence shown here is derived from an EMBL/GenBank/DDBJ whole genome shotgun (WGS) entry which is preliminary data.</text>
</comment>
<sequence length="110" mass="11129">MEPKDLNLYIERTRSGDAQADAPGDSGTALADAVAALTTATAALSRSTGAGGTRIEAGETASLSFATKQRIHASLQRTLAAELAREGPTLGLKPGDLVAISSSVGQSISF</sequence>
<gene>
    <name evidence="1" type="ORF">ACFQE5_07630</name>
</gene>
<evidence type="ECO:0000313" key="1">
    <source>
        <dbReference type="EMBL" id="MFC5994080.1"/>
    </source>
</evidence>
<organism evidence="1 2">
    <name type="scientific">Pseudonocardia hispaniensis</name>
    <dbReference type="NCBI Taxonomy" id="904933"/>
    <lineage>
        <taxon>Bacteria</taxon>
        <taxon>Bacillati</taxon>
        <taxon>Actinomycetota</taxon>
        <taxon>Actinomycetes</taxon>
        <taxon>Pseudonocardiales</taxon>
        <taxon>Pseudonocardiaceae</taxon>
        <taxon>Pseudonocardia</taxon>
    </lineage>
</organism>
<accession>A0ABW1J089</accession>
<dbReference type="Proteomes" id="UP001596302">
    <property type="component" value="Unassembled WGS sequence"/>
</dbReference>
<proteinExistence type="predicted"/>
<protein>
    <submittedName>
        <fullName evidence="1">Uncharacterized protein</fullName>
    </submittedName>
</protein>
<dbReference type="RefSeq" id="WP_379584120.1">
    <property type="nucleotide sequence ID" value="NZ_JBHSQW010000015.1"/>
</dbReference>
<reference evidence="2" key="1">
    <citation type="journal article" date="2019" name="Int. J. Syst. Evol. Microbiol.">
        <title>The Global Catalogue of Microorganisms (GCM) 10K type strain sequencing project: providing services to taxonomists for standard genome sequencing and annotation.</title>
        <authorList>
            <consortium name="The Broad Institute Genomics Platform"/>
            <consortium name="The Broad Institute Genome Sequencing Center for Infectious Disease"/>
            <person name="Wu L."/>
            <person name="Ma J."/>
        </authorList>
    </citation>
    <scope>NUCLEOTIDE SEQUENCE [LARGE SCALE GENOMIC DNA]</scope>
    <source>
        <strain evidence="2">CCM 8391</strain>
    </source>
</reference>